<keyword evidence="4 11" id="KW-0816">Tricarboxylic acid cycle</keyword>
<keyword evidence="5 11" id="KW-0808">Transferase</keyword>
<dbReference type="GO" id="GO:0006099">
    <property type="term" value="P:tricarboxylic acid cycle"/>
    <property type="evidence" value="ECO:0007669"/>
    <property type="project" value="UniProtKB-UniRule"/>
</dbReference>
<protein>
    <recommendedName>
        <fullName evidence="11">Isocitrate dehydrogenase kinase/phosphatase</fullName>
        <shortName evidence="11">IDH kinase/phosphatase</shortName>
        <shortName evidence="11">IDHK/P</shortName>
        <ecNumber evidence="11">2.7.11.5</ecNumber>
        <ecNumber evidence="11">3.1.3.-</ecNumber>
    </recommendedName>
</protein>
<feature type="region of interest" description="Disordered" evidence="12">
    <location>
        <begin position="597"/>
        <end position="616"/>
    </location>
</feature>
<evidence type="ECO:0000313" key="16">
    <source>
        <dbReference type="Proteomes" id="UP000243719"/>
    </source>
</evidence>
<evidence type="ECO:0000256" key="5">
    <source>
        <dbReference type="ARBA" id="ARBA00022679"/>
    </source>
</evidence>
<keyword evidence="9 11" id="KW-0067">ATP-binding</keyword>
<gene>
    <name evidence="11" type="primary">aceK</name>
    <name evidence="15" type="ORF">SAMN05216551_10550</name>
</gene>
<keyword evidence="3 11" id="KW-0723">Serine/threonine-protein kinase</keyword>
<accession>A0A1H2PNY0</accession>
<dbReference type="EC" id="3.1.3.-" evidence="11"/>
<evidence type="ECO:0000256" key="7">
    <source>
        <dbReference type="ARBA" id="ARBA00022777"/>
    </source>
</evidence>
<feature type="binding site" evidence="11">
    <location>
        <begin position="336"/>
        <end position="342"/>
    </location>
    <ligand>
        <name>ATP</name>
        <dbReference type="ChEBI" id="CHEBI:30616"/>
    </ligand>
</feature>
<evidence type="ECO:0000256" key="11">
    <source>
        <dbReference type="HAMAP-Rule" id="MF_00747"/>
    </source>
</evidence>
<comment type="function">
    <text evidence="11">Bifunctional enzyme which can phosphorylate or dephosphorylate isocitrate dehydrogenase (IDH) on a specific serine residue. This is a regulatory mechanism which enables bacteria to bypass the Krebs cycle via the glyoxylate shunt in response to the source of carbon. When bacteria are grown on glucose, IDH is fully active and unphosphorylated, but when grown on acetate or ethanol, the activity of IDH declines drastically concomitant with its phosphorylation.</text>
</comment>
<dbReference type="OrthoDB" id="5287793at2"/>
<evidence type="ECO:0000256" key="6">
    <source>
        <dbReference type="ARBA" id="ARBA00022741"/>
    </source>
</evidence>
<dbReference type="EC" id="2.7.11.5" evidence="11"/>
<comment type="catalytic activity">
    <reaction evidence="11">
        <text>L-seryl-[isocitrate dehydrogenase] + ATP = O-phospho-L-seryl-[isocitrate dehydrogenase] + ADP + H(+)</text>
        <dbReference type="Rhea" id="RHEA:43540"/>
        <dbReference type="Rhea" id="RHEA-COMP:10605"/>
        <dbReference type="Rhea" id="RHEA-COMP:10606"/>
        <dbReference type="ChEBI" id="CHEBI:15378"/>
        <dbReference type="ChEBI" id="CHEBI:29999"/>
        <dbReference type="ChEBI" id="CHEBI:30616"/>
        <dbReference type="ChEBI" id="CHEBI:83421"/>
        <dbReference type="ChEBI" id="CHEBI:456216"/>
        <dbReference type="EC" id="2.7.11.5"/>
    </reaction>
</comment>
<dbReference type="GO" id="GO:0006006">
    <property type="term" value="P:glucose metabolic process"/>
    <property type="evidence" value="ECO:0007669"/>
    <property type="project" value="InterPro"/>
</dbReference>
<dbReference type="PANTHER" id="PTHR39559:SF1">
    <property type="entry name" value="ISOCITRATE DEHYDROGENASE KINASE_PHOSPHATASE"/>
    <property type="match status" value="1"/>
</dbReference>
<keyword evidence="10 11" id="KW-0904">Protein phosphatase</keyword>
<evidence type="ECO:0000259" key="14">
    <source>
        <dbReference type="Pfam" id="PF20423"/>
    </source>
</evidence>
<evidence type="ECO:0000256" key="2">
    <source>
        <dbReference type="ARBA" id="ARBA00022490"/>
    </source>
</evidence>
<name>A0A1H2PNY0_9BURK</name>
<dbReference type="PIRSF" id="PIRSF000719">
    <property type="entry name" value="AceK"/>
    <property type="match status" value="1"/>
</dbReference>
<dbReference type="GO" id="GO:0016208">
    <property type="term" value="F:AMP binding"/>
    <property type="evidence" value="ECO:0007669"/>
    <property type="project" value="TreeGrafter"/>
</dbReference>
<comment type="subcellular location">
    <subcellularLocation>
        <location evidence="11">Cytoplasm</location>
    </subcellularLocation>
</comment>
<keyword evidence="16" id="KW-1185">Reference proteome</keyword>
<dbReference type="InterPro" id="IPR046855">
    <property type="entry name" value="AceK_kinase"/>
</dbReference>
<keyword evidence="6 11" id="KW-0547">Nucleotide-binding</keyword>
<proteinExistence type="inferred from homology"/>
<feature type="domain" description="Isocitrate dehydrogenase kinase/phosphatase (AceK) regulatory" evidence="14">
    <location>
        <begin position="24"/>
        <end position="330"/>
    </location>
</feature>
<comment type="similarity">
    <text evidence="11">Belongs to the AceK family.</text>
</comment>
<dbReference type="InterPro" id="IPR046854">
    <property type="entry name" value="AceK_regulatory"/>
</dbReference>
<feature type="active site" evidence="11">
    <location>
        <position position="392"/>
    </location>
</feature>
<dbReference type="Pfam" id="PF06315">
    <property type="entry name" value="AceK_kinase"/>
    <property type="match status" value="1"/>
</dbReference>
<dbReference type="AlphaFoldDB" id="A0A1H2PNY0"/>
<keyword evidence="7 11" id="KW-0418">Kinase</keyword>
<feature type="domain" description="Isocitrate dehydrogenase kinase/phosphatase (AceK) kinase" evidence="13">
    <location>
        <begin position="331"/>
        <end position="585"/>
    </location>
</feature>
<evidence type="ECO:0000256" key="1">
    <source>
        <dbReference type="ARBA" id="ARBA00022435"/>
    </source>
</evidence>
<keyword evidence="8 11" id="KW-0378">Hydrolase</keyword>
<evidence type="ECO:0000256" key="9">
    <source>
        <dbReference type="ARBA" id="ARBA00022840"/>
    </source>
</evidence>
<dbReference type="GO" id="GO:0004674">
    <property type="term" value="F:protein serine/threonine kinase activity"/>
    <property type="evidence" value="ECO:0007669"/>
    <property type="project" value="UniProtKB-KW"/>
</dbReference>
<dbReference type="Pfam" id="PF20423">
    <property type="entry name" value="AceK_regulatory"/>
    <property type="match status" value="1"/>
</dbReference>
<dbReference type="PANTHER" id="PTHR39559">
    <property type="match status" value="1"/>
</dbReference>
<dbReference type="GO" id="GO:0004721">
    <property type="term" value="F:phosphoprotein phosphatase activity"/>
    <property type="evidence" value="ECO:0007669"/>
    <property type="project" value="UniProtKB-KW"/>
</dbReference>
<dbReference type="GO" id="GO:0005524">
    <property type="term" value="F:ATP binding"/>
    <property type="evidence" value="ECO:0007669"/>
    <property type="project" value="UniProtKB-UniRule"/>
</dbReference>
<feature type="binding site" evidence="11">
    <location>
        <position position="357"/>
    </location>
    <ligand>
        <name>ATP</name>
        <dbReference type="ChEBI" id="CHEBI:30616"/>
    </ligand>
</feature>
<dbReference type="InterPro" id="IPR010452">
    <property type="entry name" value="Isocitrate_DH_AceK"/>
</dbReference>
<dbReference type="GO" id="GO:0005737">
    <property type="term" value="C:cytoplasm"/>
    <property type="evidence" value="ECO:0007669"/>
    <property type="project" value="UniProtKB-SubCell"/>
</dbReference>
<evidence type="ECO:0000256" key="3">
    <source>
        <dbReference type="ARBA" id="ARBA00022527"/>
    </source>
</evidence>
<evidence type="ECO:0000256" key="12">
    <source>
        <dbReference type="SAM" id="MobiDB-lite"/>
    </source>
</evidence>
<dbReference type="GO" id="GO:0008772">
    <property type="term" value="F:[isocitrate dehydrogenase (NADP+)] kinase activity"/>
    <property type="evidence" value="ECO:0007669"/>
    <property type="project" value="UniProtKB-UniRule"/>
</dbReference>
<feature type="compositionally biased region" description="Low complexity" evidence="12">
    <location>
        <begin position="597"/>
        <end position="607"/>
    </location>
</feature>
<evidence type="ECO:0000313" key="15">
    <source>
        <dbReference type="EMBL" id="SDV48388.1"/>
    </source>
</evidence>
<evidence type="ECO:0000256" key="4">
    <source>
        <dbReference type="ARBA" id="ARBA00022532"/>
    </source>
</evidence>
<dbReference type="GO" id="GO:0006097">
    <property type="term" value="P:glyoxylate cycle"/>
    <property type="evidence" value="ECO:0007669"/>
    <property type="project" value="UniProtKB-UniRule"/>
</dbReference>
<reference evidence="16" key="1">
    <citation type="submission" date="2016-09" db="EMBL/GenBank/DDBJ databases">
        <authorList>
            <person name="Varghese N."/>
            <person name="Submissions S."/>
        </authorList>
    </citation>
    <scope>NUCLEOTIDE SEQUENCE [LARGE SCALE GENOMIC DNA]</scope>
    <source>
        <strain evidence="16">JS23</strain>
    </source>
</reference>
<organism evidence="15 16">
    <name type="scientific">Chitinasiproducens palmae</name>
    <dbReference type="NCBI Taxonomy" id="1770053"/>
    <lineage>
        <taxon>Bacteria</taxon>
        <taxon>Pseudomonadati</taxon>
        <taxon>Pseudomonadota</taxon>
        <taxon>Betaproteobacteria</taxon>
        <taxon>Burkholderiales</taxon>
        <taxon>Burkholderiaceae</taxon>
        <taxon>Chitinasiproducens</taxon>
    </lineage>
</organism>
<dbReference type="EMBL" id="FNLO01000005">
    <property type="protein sequence ID" value="SDV48388.1"/>
    <property type="molecule type" value="Genomic_DNA"/>
</dbReference>
<dbReference type="Proteomes" id="UP000243719">
    <property type="component" value="Unassembled WGS sequence"/>
</dbReference>
<evidence type="ECO:0000256" key="10">
    <source>
        <dbReference type="ARBA" id="ARBA00022912"/>
    </source>
</evidence>
<dbReference type="RefSeq" id="WP_091907531.1">
    <property type="nucleotide sequence ID" value="NZ_FNLO01000005.1"/>
</dbReference>
<evidence type="ECO:0000259" key="13">
    <source>
        <dbReference type="Pfam" id="PF06315"/>
    </source>
</evidence>
<keyword evidence="2 11" id="KW-0963">Cytoplasm</keyword>
<dbReference type="STRING" id="1770053.SAMN05216551_10550"/>
<dbReference type="HAMAP" id="MF_00747">
    <property type="entry name" value="AceK"/>
    <property type="match status" value="1"/>
</dbReference>
<keyword evidence="1 11" id="KW-0329">Glyoxylate bypass</keyword>
<dbReference type="NCBIfam" id="NF002804">
    <property type="entry name" value="PRK02946.1"/>
    <property type="match status" value="1"/>
</dbReference>
<sequence>MPFPSATHRFPRVLADAAGFELAIAIRQGFDRHYAIFRQAAVDARALFEQGDWQALQRLNRDRIAFYDARVQECVATLAREHHATAVDDALWQQVKLHYIGLLTGHPQPECAETFFNSVCCRILHRAYFNNDFIFVRPALATEYLENDEPAEAPTYRVYYPRDEGLDTTLWRILSHFHFEAPFEDMSRDVALMRAVIEARLGLVADNFQIHVLSSPFFRNTACFAVARIINADTVLPAVLAIRRRPASDVAPASLYVDALLLEPRALATLFSFAHSYFLVDMGVPSAYVAFLQSLLPGKPKAEWYASLGLQKHGKALFYRDLLHHLRHSSDAFVSAPGIKGLVMIVFTLPSFPYVFKVIRDRFGWPKETTREAVMARYRLVKTHDRLGRMADTLEFSKAAFPRARFDEALLAELKDGAPSMIEFDGDDVVIQHLYIERRMTPLNLYLRDGDDAAVDHGIAEYGHAIKEMLAAGIFPGDMLYKNFGMTRHGRVVFYDYDEVEYLADCTVKTVPAPPDEEAELGAEPWYPVAPGDIFPETYPPFLLGDARVAAAFKRHHPDFFDPAMWRAHQNAVRQGRVADVMPYPAHLRLAATGAGAPAAGNAGLAPDAERDRRSV</sequence>
<evidence type="ECO:0000256" key="8">
    <source>
        <dbReference type="ARBA" id="ARBA00022801"/>
    </source>
</evidence>